<gene>
    <name evidence="1" type="ORF">B1sIIB91_05405</name>
</gene>
<dbReference type="EMBL" id="CP016779">
    <property type="protein sequence ID" value="ASY24311.1"/>
    <property type="molecule type" value="Genomic_DNA"/>
</dbReference>
<proteinExistence type="predicted"/>
<sequence>MLNIDGDQISIGIDLDQGGRLASLQWRDMQFAVPFNGDVLRWGWYAMAPWAGRIKDGLVKDSKGVSHQLPTTFMPPHAIHGFGFFSSWQDLGAGKQLLEFPTPYNGALVIQHFEILDDALRWSLEYEANGCDLPFSLGFHPLIARDIGKGDSAELDFKANKMMVRDQDYVLTGEYLPQPPGPWDDTFVEIIGTPEIIWPGAARLTVESDAPYWNVYTESEDGICLAPQTAPPNAQLLGVTGDNYIEALFRFSEDL</sequence>
<evidence type="ECO:0000313" key="1">
    <source>
        <dbReference type="EMBL" id="ASY24311.1"/>
    </source>
</evidence>
<dbReference type="KEGG" id="nab:B1sIIB91_05405"/>
<keyword evidence="2" id="KW-1185">Reference proteome</keyword>
<accession>A0A249L5E7</accession>
<dbReference type="InterPro" id="IPR011013">
    <property type="entry name" value="Gal_mutarotase_sf_dom"/>
</dbReference>
<dbReference type="Proteomes" id="UP000217210">
    <property type="component" value="Chromosome"/>
</dbReference>
<dbReference type="Gene3D" id="2.70.98.10">
    <property type="match status" value="1"/>
</dbReference>
<dbReference type="SUPFAM" id="SSF74650">
    <property type="entry name" value="Galactose mutarotase-like"/>
    <property type="match status" value="1"/>
</dbReference>
<dbReference type="GO" id="GO:0005975">
    <property type="term" value="P:carbohydrate metabolic process"/>
    <property type="evidence" value="ECO:0007669"/>
    <property type="project" value="InterPro"/>
</dbReference>
<protein>
    <submittedName>
        <fullName evidence="1">Aldose 1-epimerase</fullName>
    </submittedName>
</protein>
<dbReference type="InterPro" id="IPR014718">
    <property type="entry name" value="GH-type_carb-bd"/>
</dbReference>
<evidence type="ECO:0000313" key="2">
    <source>
        <dbReference type="Proteomes" id="UP000217210"/>
    </source>
</evidence>
<dbReference type="AlphaFoldDB" id="A0A249L5E7"/>
<organism evidence="1 2">
    <name type="scientific">Candidatus Nanopelagicus abundans</name>
    <dbReference type="NCBI Taxonomy" id="1884916"/>
    <lineage>
        <taxon>Bacteria</taxon>
        <taxon>Bacillati</taxon>
        <taxon>Actinomycetota</taxon>
        <taxon>Actinomycetes</taxon>
        <taxon>Candidatus Nanopelagicales</taxon>
        <taxon>Candidatus Nanopelagicaceae</taxon>
        <taxon>Candidatus Nanopelagicus</taxon>
    </lineage>
</organism>
<dbReference type="GO" id="GO:0003824">
    <property type="term" value="F:catalytic activity"/>
    <property type="evidence" value="ECO:0007669"/>
    <property type="project" value="InterPro"/>
</dbReference>
<dbReference type="RefSeq" id="WP_095688568.1">
    <property type="nucleotide sequence ID" value="NZ_CP016779.1"/>
</dbReference>
<dbReference type="GO" id="GO:0030246">
    <property type="term" value="F:carbohydrate binding"/>
    <property type="evidence" value="ECO:0007669"/>
    <property type="project" value="InterPro"/>
</dbReference>
<reference evidence="1 2" key="1">
    <citation type="submission" date="2016-07" db="EMBL/GenBank/DDBJ databases">
        <title>High microdiversification within the ubiquitous acI lineage of Actinobacteria.</title>
        <authorList>
            <person name="Neuenschwander S.M."/>
            <person name="Salcher M."/>
            <person name="Ghai R."/>
            <person name="Pernthaler J."/>
        </authorList>
    </citation>
    <scope>NUCLEOTIDE SEQUENCE [LARGE SCALE GENOMIC DNA]</scope>
    <source>
        <strain evidence="1">MMS-IIB-91</strain>
    </source>
</reference>
<dbReference type="OrthoDB" id="4739604at2"/>
<name>A0A249L5E7_9ACTN</name>